<proteinExistence type="predicted"/>
<evidence type="ECO:0000259" key="2">
    <source>
        <dbReference type="SMART" id="SM00899"/>
    </source>
</evidence>
<protein>
    <submittedName>
        <fullName evidence="3">Ferrous iron transport protein A</fullName>
    </submittedName>
</protein>
<dbReference type="Gene3D" id="2.30.30.90">
    <property type="match status" value="1"/>
</dbReference>
<accession>A0ABT2Y6L2</accession>
<dbReference type="Proteomes" id="UP001177160">
    <property type="component" value="Unassembled WGS sequence"/>
</dbReference>
<sequence length="83" mass="9360">MPTCDLQTLSLDQLKTGQKGRVIKIESTSKEIKRRLLDMGITPGVVVEIKHIAPLGDPYDIKVRDYDLCVRKADLSFIEVHPL</sequence>
<dbReference type="InterPro" id="IPR052713">
    <property type="entry name" value="FeoA"/>
</dbReference>
<evidence type="ECO:0000313" key="4">
    <source>
        <dbReference type="Proteomes" id="UP001177160"/>
    </source>
</evidence>
<dbReference type="Pfam" id="PF04023">
    <property type="entry name" value="FeoA"/>
    <property type="match status" value="1"/>
</dbReference>
<dbReference type="InterPro" id="IPR007167">
    <property type="entry name" value="Fe-transptr_FeoA-like"/>
</dbReference>
<gene>
    <name evidence="3" type="ORF">N7548_06050</name>
</gene>
<comment type="caution">
    <text evidence="3">The sequence shown here is derived from an EMBL/GenBank/DDBJ whole genome shotgun (WGS) entry which is preliminary data.</text>
</comment>
<dbReference type="InterPro" id="IPR008988">
    <property type="entry name" value="Transcriptional_repressor_C"/>
</dbReference>
<dbReference type="SMART" id="SM00899">
    <property type="entry name" value="FeoA"/>
    <property type="match status" value="1"/>
</dbReference>
<keyword evidence="1" id="KW-0408">Iron</keyword>
<reference evidence="3" key="1">
    <citation type="submission" date="2022-09" db="EMBL/GenBank/DDBJ databases">
        <title>Novel Mycoplasma species identified in domestic and wild animals.</title>
        <authorList>
            <person name="Volokhov D.V."/>
            <person name="Furtak V.A."/>
            <person name="Zagorodnyaya T.A."/>
        </authorList>
    </citation>
    <scope>NUCLEOTIDE SEQUENCE</scope>
    <source>
        <strain evidence="3">Oakley</strain>
    </source>
</reference>
<keyword evidence="4" id="KW-1185">Reference proteome</keyword>
<feature type="domain" description="Ferrous iron transporter FeoA-like" evidence="2">
    <location>
        <begin position="9"/>
        <end position="82"/>
    </location>
</feature>
<dbReference type="EMBL" id="JAOVQM010000004">
    <property type="protein sequence ID" value="MCV2232384.1"/>
    <property type="molecule type" value="Genomic_DNA"/>
</dbReference>
<dbReference type="PANTHER" id="PTHR42954:SF2">
    <property type="entry name" value="FE(2+) TRANSPORT PROTEIN A"/>
    <property type="match status" value="1"/>
</dbReference>
<evidence type="ECO:0000313" key="3">
    <source>
        <dbReference type="EMBL" id="MCV2232384.1"/>
    </source>
</evidence>
<dbReference type="RefSeq" id="WP_263608571.1">
    <property type="nucleotide sequence ID" value="NZ_JAOVQM010000004.1"/>
</dbReference>
<name>A0ABT2Y6L2_9MOLU</name>
<dbReference type="SUPFAM" id="SSF50037">
    <property type="entry name" value="C-terminal domain of transcriptional repressors"/>
    <property type="match status" value="1"/>
</dbReference>
<organism evidence="3 4">
    <name type="scientific">Paracholeplasma manati</name>
    <dbReference type="NCBI Taxonomy" id="591373"/>
    <lineage>
        <taxon>Bacteria</taxon>
        <taxon>Bacillati</taxon>
        <taxon>Mycoplasmatota</taxon>
        <taxon>Mollicutes</taxon>
        <taxon>Acholeplasmatales</taxon>
        <taxon>Acholeplasmataceae</taxon>
        <taxon>Paracholeplasma</taxon>
    </lineage>
</organism>
<dbReference type="PANTHER" id="PTHR42954">
    <property type="entry name" value="FE(2+) TRANSPORT PROTEIN A"/>
    <property type="match status" value="1"/>
</dbReference>
<evidence type="ECO:0000256" key="1">
    <source>
        <dbReference type="ARBA" id="ARBA00023004"/>
    </source>
</evidence>
<dbReference type="InterPro" id="IPR038157">
    <property type="entry name" value="FeoA_core_dom"/>
</dbReference>